<dbReference type="InterPro" id="IPR036390">
    <property type="entry name" value="WH_DNA-bd_sf"/>
</dbReference>
<gene>
    <name evidence="5" type="ORF">AAU01_02390</name>
</gene>
<dbReference type="Gene3D" id="1.10.10.10">
    <property type="entry name" value="Winged helix-like DNA-binding domain superfamily/Winged helix DNA-binding domain"/>
    <property type="match status" value="1"/>
</dbReference>
<reference evidence="5 6" key="1">
    <citation type="submission" date="2019-06" db="EMBL/GenBank/DDBJ databases">
        <title>Whole genome shotgun sequence of Paenarthrobacter aurescens NBRC 12136.</title>
        <authorList>
            <person name="Hosoyama A."/>
            <person name="Uohara A."/>
            <person name="Ohji S."/>
            <person name="Ichikawa N."/>
        </authorList>
    </citation>
    <scope>NUCLEOTIDE SEQUENCE [LARGE SCALE GENOMIC DNA]</scope>
    <source>
        <strain evidence="5 6">NBRC 12136</strain>
    </source>
</reference>
<evidence type="ECO:0000313" key="6">
    <source>
        <dbReference type="Proteomes" id="UP000317715"/>
    </source>
</evidence>
<evidence type="ECO:0000256" key="2">
    <source>
        <dbReference type="ARBA" id="ARBA00023125"/>
    </source>
</evidence>
<dbReference type="SUPFAM" id="SSF46785">
    <property type="entry name" value="Winged helix' DNA-binding domain"/>
    <property type="match status" value="1"/>
</dbReference>
<dbReference type="AlphaFoldDB" id="A0A4Y3N6J7"/>
<dbReference type="EMBL" id="BJMD01000001">
    <property type="protein sequence ID" value="GEB17484.1"/>
    <property type="molecule type" value="Genomic_DNA"/>
</dbReference>
<evidence type="ECO:0000259" key="4">
    <source>
        <dbReference type="PROSITE" id="PS51118"/>
    </source>
</evidence>
<dbReference type="PROSITE" id="PS51118">
    <property type="entry name" value="HTH_HXLR"/>
    <property type="match status" value="1"/>
</dbReference>
<dbReference type="Proteomes" id="UP000317715">
    <property type="component" value="Unassembled WGS sequence"/>
</dbReference>
<keyword evidence="1" id="KW-0805">Transcription regulation</keyword>
<organism evidence="5 6">
    <name type="scientific">Paenarthrobacter aurescens</name>
    <name type="common">Arthrobacter aurescens</name>
    <dbReference type="NCBI Taxonomy" id="43663"/>
    <lineage>
        <taxon>Bacteria</taxon>
        <taxon>Bacillati</taxon>
        <taxon>Actinomycetota</taxon>
        <taxon>Actinomycetes</taxon>
        <taxon>Micrococcales</taxon>
        <taxon>Micrococcaceae</taxon>
        <taxon>Paenarthrobacter</taxon>
    </lineage>
</organism>
<sequence>MPKAPPGACDDEGMTLTADQSREREQHRYNASLEFCPARQLMEAISSKWVTLVMLALEEGPQRHSELRRRIPGASQKMLTSTLRTLERDGLITREVTASVPVRTDYELTHRGQSLLPVIFRLKEWAEDNMDAVAASRQHHDRVRAGVAAGQ</sequence>
<evidence type="ECO:0000313" key="5">
    <source>
        <dbReference type="EMBL" id="GEB17484.1"/>
    </source>
</evidence>
<evidence type="ECO:0000256" key="3">
    <source>
        <dbReference type="ARBA" id="ARBA00023163"/>
    </source>
</evidence>
<comment type="caution">
    <text evidence="5">The sequence shown here is derived from an EMBL/GenBank/DDBJ whole genome shotgun (WGS) entry which is preliminary data.</text>
</comment>
<accession>A0A4Y3N6J7</accession>
<evidence type="ECO:0000256" key="1">
    <source>
        <dbReference type="ARBA" id="ARBA00023015"/>
    </source>
</evidence>
<keyword evidence="6" id="KW-1185">Reference proteome</keyword>
<protein>
    <submittedName>
        <fullName evidence="5">Transcriptional regulator</fullName>
    </submittedName>
</protein>
<dbReference type="GO" id="GO:0003677">
    <property type="term" value="F:DNA binding"/>
    <property type="evidence" value="ECO:0007669"/>
    <property type="project" value="UniProtKB-KW"/>
</dbReference>
<dbReference type="InterPro" id="IPR036388">
    <property type="entry name" value="WH-like_DNA-bd_sf"/>
</dbReference>
<keyword evidence="2" id="KW-0238">DNA-binding</keyword>
<dbReference type="Pfam" id="PF01638">
    <property type="entry name" value="HxlR"/>
    <property type="match status" value="1"/>
</dbReference>
<dbReference type="InterPro" id="IPR002577">
    <property type="entry name" value="HTH_HxlR"/>
</dbReference>
<dbReference type="PANTHER" id="PTHR33204">
    <property type="entry name" value="TRANSCRIPTIONAL REGULATOR, MARR FAMILY"/>
    <property type="match status" value="1"/>
</dbReference>
<name>A0A4Y3N6J7_PAEAU</name>
<dbReference type="PANTHER" id="PTHR33204:SF37">
    <property type="entry name" value="HTH-TYPE TRANSCRIPTIONAL REGULATOR YODB"/>
    <property type="match status" value="1"/>
</dbReference>
<feature type="domain" description="HTH hxlR-type" evidence="4">
    <location>
        <begin position="36"/>
        <end position="134"/>
    </location>
</feature>
<proteinExistence type="predicted"/>
<keyword evidence="3" id="KW-0804">Transcription</keyword>